<dbReference type="PANTHER" id="PTHR43861">
    <property type="entry name" value="TRANS-ACONITATE 2-METHYLTRANSFERASE-RELATED"/>
    <property type="match status" value="1"/>
</dbReference>
<keyword evidence="1" id="KW-0489">Methyltransferase</keyword>
<gene>
    <name evidence="1" type="ORF">LARV_00587</name>
</gene>
<evidence type="ECO:0000313" key="1">
    <source>
        <dbReference type="EMBL" id="GAP12847.1"/>
    </source>
</evidence>
<dbReference type="STRING" id="360412.LARV_00587"/>
<proteinExistence type="predicted"/>
<dbReference type="AlphaFoldDB" id="A0A0S7B6N7"/>
<protein>
    <submittedName>
        <fullName evidence="1">Protein containg methyltransferase domain</fullName>
    </submittedName>
</protein>
<keyword evidence="2" id="KW-1185">Reference proteome</keyword>
<dbReference type="InterPro" id="IPR029063">
    <property type="entry name" value="SAM-dependent_MTases_sf"/>
</dbReference>
<dbReference type="CDD" id="cd02440">
    <property type="entry name" value="AdoMet_MTases"/>
    <property type="match status" value="1"/>
</dbReference>
<dbReference type="RefSeq" id="WP_083522278.1">
    <property type="nucleotide sequence ID" value="NZ_DF967972.1"/>
</dbReference>
<sequence length="249" mass="27730">MKPDTIARLLSLNLKFYQNFGPAFAKTRLRIQPGVRRALTEWVPHSGRWLDLGCGSGALGVEWAASGRQGLYLGIDSSEALLDEARRETQGLSTPELEIRYEPGDLAGDWSKACAGPFNGVLCFAALHHLPGEALRVAVIRQVRGLMPEGGLFIHSNWQFQHSPKLLARVQPWERIGLVDADVDEGDTLLDWRYALPGQPEQVGLRYVHRFTPEELGRLAELTGFKVVETYESDGQGGRLGHYEVWKKG</sequence>
<name>A0A0S7B6N7_9CHLR</name>
<dbReference type="Gene3D" id="3.40.50.150">
    <property type="entry name" value="Vaccinia Virus protein VP39"/>
    <property type="match status" value="1"/>
</dbReference>
<evidence type="ECO:0000313" key="2">
    <source>
        <dbReference type="Proteomes" id="UP000055060"/>
    </source>
</evidence>
<accession>A0A0S7B6N7</accession>
<dbReference type="Proteomes" id="UP000055060">
    <property type="component" value="Unassembled WGS sequence"/>
</dbReference>
<dbReference type="GO" id="GO:0032259">
    <property type="term" value="P:methylation"/>
    <property type="evidence" value="ECO:0007669"/>
    <property type="project" value="UniProtKB-KW"/>
</dbReference>
<dbReference type="OrthoDB" id="159206at2"/>
<dbReference type="EMBL" id="DF967972">
    <property type="protein sequence ID" value="GAP12847.1"/>
    <property type="molecule type" value="Genomic_DNA"/>
</dbReference>
<dbReference type="Pfam" id="PF13489">
    <property type="entry name" value="Methyltransf_23"/>
    <property type="match status" value="1"/>
</dbReference>
<dbReference type="GO" id="GO:0008168">
    <property type="term" value="F:methyltransferase activity"/>
    <property type="evidence" value="ECO:0007669"/>
    <property type="project" value="UniProtKB-KW"/>
</dbReference>
<reference evidence="1" key="1">
    <citation type="submission" date="2015-07" db="EMBL/GenBank/DDBJ databases">
        <title>Draft Genome Sequences of Anaerolinea thermolimosa IMO-1, Bellilinea caldifistulae GOMI-1, Leptolinea tardivitalis YMTK-2, Levilinea saccharolytica KIBI-1,Longilinea arvoryzae KOME-1, Previously Described as Members of the Anaerolineaceae (Chloroflexi).</title>
        <authorList>
            <person name="Sekiguchi Y."/>
            <person name="Ohashi A."/>
            <person name="Matsuura N."/>
            <person name="Tourlousse M.D."/>
        </authorList>
    </citation>
    <scope>NUCLEOTIDE SEQUENCE [LARGE SCALE GENOMIC DNA]</scope>
    <source>
        <strain evidence="1">KOME-1</strain>
    </source>
</reference>
<keyword evidence="1" id="KW-0808">Transferase</keyword>
<dbReference type="SUPFAM" id="SSF53335">
    <property type="entry name" value="S-adenosyl-L-methionine-dependent methyltransferases"/>
    <property type="match status" value="1"/>
</dbReference>
<organism evidence="1">
    <name type="scientific">Longilinea arvoryzae</name>
    <dbReference type="NCBI Taxonomy" id="360412"/>
    <lineage>
        <taxon>Bacteria</taxon>
        <taxon>Bacillati</taxon>
        <taxon>Chloroflexota</taxon>
        <taxon>Anaerolineae</taxon>
        <taxon>Anaerolineales</taxon>
        <taxon>Anaerolineaceae</taxon>
        <taxon>Longilinea</taxon>
    </lineage>
</organism>